<evidence type="ECO:0000313" key="2">
    <source>
        <dbReference type="Proteomes" id="UP000029558"/>
    </source>
</evidence>
<dbReference type="RefSeq" id="WP_051929631.1">
    <property type="nucleotide sequence ID" value="NZ_CP012508.1"/>
</dbReference>
<dbReference type="InterPro" id="IPR016181">
    <property type="entry name" value="Acyl_CoA_acyltransferase"/>
</dbReference>
<organism evidence="1 2">
    <name type="scientific">Piscirickettsia salmonis</name>
    <dbReference type="NCBI Taxonomy" id="1238"/>
    <lineage>
        <taxon>Bacteria</taxon>
        <taxon>Pseudomonadati</taxon>
        <taxon>Pseudomonadota</taxon>
        <taxon>Gammaproteobacteria</taxon>
        <taxon>Thiotrichales</taxon>
        <taxon>Piscirickettsiaceae</taxon>
        <taxon>Piscirickettsia</taxon>
    </lineage>
</organism>
<protein>
    <submittedName>
        <fullName evidence="1">Acetyltransferase</fullName>
    </submittedName>
</protein>
<proteinExistence type="predicted"/>
<dbReference type="Gene3D" id="3.40.630.30">
    <property type="match status" value="1"/>
</dbReference>
<dbReference type="Proteomes" id="UP000029558">
    <property type="component" value="Chromosome"/>
</dbReference>
<dbReference type="EMBL" id="CP012508">
    <property type="protein sequence ID" value="ALB24050.1"/>
    <property type="molecule type" value="Genomic_DNA"/>
</dbReference>
<gene>
    <name evidence="1" type="ORF">KU39_2875</name>
</gene>
<name>A0AAC8VK86_PISSA</name>
<dbReference type="SUPFAM" id="SSF55729">
    <property type="entry name" value="Acyl-CoA N-acyltransferases (Nat)"/>
    <property type="match status" value="1"/>
</dbReference>
<reference evidence="1 2" key="1">
    <citation type="journal article" date="2014" name="Genome Announc.">
        <title>Comparative Genome Analysis of Two Isolates of the Fish Pathogen Piscirickettsia salmonis from Different Hosts Reveals Major Differences in Virulence-Associated Secretion Systems.</title>
        <authorList>
            <person name="Bohle H."/>
            <person name="Henriquez P."/>
            <person name="Grothusen H."/>
            <person name="Navas E."/>
            <person name="Sandoval A."/>
            <person name="Bustamante F."/>
            <person name="Bustos P."/>
            <person name="Mancilla M."/>
        </authorList>
    </citation>
    <scope>NUCLEOTIDE SEQUENCE [LARGE SCALE GENOMIC DNA]</scope>
    <source>
        <strain evidence="2">B1-32597</strain>
    </source>
</reference>
<dbReference type="AlphaFoldDB" id="A0AAC8VK86"/>
<evidence type="ECO:0000313" key="1">
    <source>
        <dbReference type="EMBL" id="ALB24050.1"/>
    </source>
</evidence>
<accession>A0AAC8VK86</accession>
<sequence>MNHSQLQLATFADICQIKALTLHSHQEKYAGTGENLAAQAINKNNQFFIITCNKHIIGGFYLDFTKQPYQQEINKNSSFCTLRAMIIDKRHQGKGLAQAALAKLQPLTHCYFPALESIGLTVNCKNSAAKKYI</sequence>